<proteinExistence type="predicted"/>
<organism evidence="2 3">
    <name type="scientific">Vibrio variabilis</name>
    <dbReference type="NCBI Taxonomy" id="990271"/>
    <lineage>
        <taxon>Bacteria</taxon>
        <taxon>Pseudomonadati</taxon>
        <taxon>Pseudomonadota</taxon>
        <taxon>Gammaproteobacteria</taxon>
        <taxon>Vibrionales</taxon>
        <taxon>Vibrionaceae</taxon>
        <taxon>Vibrio</taxon>
    </lineage>
</organism>
<keyword evidence="3" id="KW-1185">Reference proteome</keyword>
<evidence type="ECO:0000259" key="1">
    <source>
        <dbReference type="Pfam" id="PF04183"/>
    </source>
</evidence>
<keyword evidence="2" id="KW-0436">Ligase</keyword>
<dbReference type="InterPro" id="IPR007310">
    <property type="entry name" value="Aerobactin_biosyn_IucA/IucC_N"/>
</dbReference>
<gene>
    <name evidence="2" type="ORF">JCM19239_4841</name>
</gene>
<dbReference type="GO" id="GO:0016874">
    <property type="term" value="F:ligase activity"/>
    <property type="evidence" value="ECO:0007669"/>
    <property type="project" value="UniProtKB-KW"/>
</dbReference>
<dbReference type="Proteomes" id="UP000029223">
    <property type="component" value="Unassembled WGS sequence"/>
</dbReference>
<reference evidence="3" key="1">
    <citation type="submission" date="2014-09" db="EMBL/GenBank/DDBJ databases">
        <title>Vibrio variabilis JCM 19239. (C206) whole genome shotgun sequence.</title>
        <authorList>
            <person name="Sawabe T."/>
            <person name="Meirelles P."/>
            <person name="Nakanishi M."/>
            <person name="Sayaka M."/>
            <person name="Hattori M."/>
            <person name="Ohkuma M."/>
        </authorList>
    </citation>
    <scope>NUCLEOTIDE SEQUENCE [LARGE SCALE GENOMIC DNA]</scope>
    <source>
        <strain evidence="3">JCM 19239</strain>
    </source>
</reference>
<comment type="caution">
    <text evidence="2">The sequence shown here is derived from an EMBL/GenBank/DDBJ whole genome shotgun (WGS) entry which is preliminary data.</text>
</comment>
<name>A0ABQ0JHZ3_9VIBR</name>
<evidence type="ECO:0000313" key="2">
    <source>
        <dbReference type="EMBL" id="GAL28401.1"/>
    </source>
</evidence>
<evidence type="ECO:0000313" key="3">
    <source>
        <dbReference type="Proteomes" id="UP000029223"/>
    </source>
</evidence>
<protein>
    <submittedName>
        <fullName evidence="2">Citrate:6-N-acetyl-6-N-hydroxy-L-lysine ligase alpha subunit</fullName>
    </submittedName>
</protein>
<sequence>MASKHRKRDPLLKKNGLHVQQELGGVYCPHPYQSKIEGAYRYSEMLGCIWRERAEAVLSDKQRPLSMATLMQDDGQGNACINELIASSAYLMNSGCELCFGMLSYQFTI</sequence>
<accession>A0ABQ0JHZ3</accession>
<feature type="domain" description="Aerobactin siderophore biosynthesis IucA/IucC N-terminal" evidence="1">
    <location>
        <begin position="6"/>
        <end position="72"/>
    </location>
</feature>
<dbReference type="EMBL" id="BBMS01000043">
    <property type="protein sequence ID" value="GAL28401.1"/>
    <property type="molecule type" value="Genomic_DNA"/>
</dbReference>
<dbReference type="Pfam" id="PF04183">
    <property type="entry name" value="IucA_IucC"/>
    <property type="match status" value="1"/>
</dbReference>
<reference evidence="3" key="2">
    <citation type="submission" date="2014-09" db="EMBL/GenBank/DDBJ databases">
        <authorList>
            <consortium name="NBRP consortium"/>
            <person name="Sawabe T."/>
            <person name="Meirelles P."/>
            <person name="Nakanishi M."/>
            <person name="Sayaka M."/>
            <person name="Hattori M."/>
            <person name="Ohkuma M."/>
        </authorList>
    </citation>
    <scope>NUCLEOTIDE SEQUENCE [LARGE SCALE GENOMIC DNA]</scope>
    <source>
        <strain evidence="3">JCM 19239</strain>
    </source>
</reference>